<evidence type="ECO:0000259" key="1">
    <source>
        <dbReference type="PROSITE" id="PS50042"/>
    </source>
</evidence>
<dbReference type="InterPro" id="IPR014710">
    <property type="entry name" value="RmlC-like_jellyroll"/>
</dbReference>
<protein>
    <submittedName>
        <fullName evidence="2">Cyclic nucleotide-binding protein</fullName>
    </submittedName>
</protein>
<gene>
    <name evidence="2" type="ORF">TVD_13245</name>
</gene>
<dbReference type="EMBL" id="CP011367">
    <property type="protein sequence ID" value="AKJ96265.1"/>
    <property type="molecule type" value="Genomic_DNA"/>
</dbReference>
<dbReference type="PANTHER" id="PTHR24567">
    <property type="entry name" value="CRP FAMILY TRANSCRIPTIONAL REGULATORY PROTEIN"/>
    <property type="match status" value="1"/>
</dbReference>
<organism evidence="2 3">
    <name type="scientific">Thioalkalivibrio versutus</name>
    <dbReference type="NCBI Taxonomy" id="106634"/>
    <lineage>
        <taxon>Bacteria</taxon>
        <taxon>Pseudomonadati</taxon>
        <taxon>Pseudomonadota</taxon>
        <taxon>Gammaproteobacteria</taxon>
        <taxon>Chromatiales</taxon>
        <taxon>Ectothiorhodospiraceae</taxon>
        <taxon>Thioalkalivibrio</taxon>
    </lineage>
</organism>
<feature type="domain" description="Cyclic nucleotide-binding" evidence="1">
    <location>
        <begin position="13"/>
        <end position="99"/>
    </location>
</feature>
<sequence length="157" mass="17633">MNELLAIIKEQPFFEDMAPEHRRLLAACAAKCSYTPGTRLMRDHEPTETFWLIREGQVALESPLREGSVAFQTLGPGDILGWSWLLPPYRASYDARAVTDIHTLRFDAGVLRERMEANPAFGYVLMKHFAALIVQRLQAARLQALDIYSHGGPGHGN</sequence>
<dbReference type="PROSITE" id="PS50042">
    <property type="entry name" value="CNMP_BINDING_3"/>
    <property type="match status" value="1"/>
</dbReference>
<dbReference type="GO" id="GO:0003700">
    <property type="term" value="F:DNA-binding transcription factor activity"/>
    <property type="evidence" value="ECO:0007669"/>
    <property type="project" value="TreeGrafter"/>
</dbReference>
<dbReference type="PANTHER" id="PTHR24567:SF74">
    <property type="entry name" value="HTH-TYPE TRANSCRIPTIONAL REGULATOR ARCR"/>
    <property type="match status" value="1"/>
</dbReference>
<dbReference type="GO" id="GO:0005829">
    <property type="term" value="C:cytosol"/>
    <property type="evidence" value="ECO:0007669"/>
    <property type="project" value="TreeGrafter"/>
</dbReference>
<evidence type="ECO:0000313" key="3">
    <source>
        <dbReference type="Proteomes" id="UP000064201"/>
    </source>
</evidence>
<dbReference type="SUPFAM" id="SSF51206">
    <property type="entry name" value="cAMP-binding domain-like"/>
    <property type="match status" value="1"/>
</dbReference>
<reference evidence="2 3" key="1">
    <citation type="submission" date="2015-04" db="EMBL/GenBank/DDBJ databases">
        <title>Complete Sequence for the Genome of the Thioalkalivibrio versutus D301.</title>
        <authorList>
            <person name="Mu T."/>
            <person name="Zhou J."/>
            <person name="Xu X."/>
        </authorList>
    </citation>
    <scope>NUCLEOTIDE SEQUENCE [LARGE SCALE GENOMIC DNA]</scope>
    <source>
        <strain evidence="2 3">D301</strain>
    </source>
</reference>
<dbReference type="KEGG" id="tvr:TVD_13245"/>
<dbReference type="PATRIC" id="fig|106634.4.peg.2702"/>
<dbReference type="Gene3D" id="2.60.120.10">
    <property type="entry name" value="Jelly Rolls"/>
    <property type="match status" value="1"/>
</dbReference>
<name>A0A0G3G4U7_9GAMM</name>
<dbReference type="SMART" id="SM00100">
    <property type="entry name" value="cNMP"/>
    <property type="match status" value="1"/>
</dbReference>
<dbReference type="CDD" id="cd00038">
    <property type="entry name" value="CAP_ED"/>
    <property type="match status" value="1"/>
</dbReference>
<proteinExistence type="predicted"/>
<dbReference type="AlphaFoldDB" id="A0A0G3G4U7"/>
<dbReference type="STRING" id="106634.TVD_13245"/>
<dbReference type="Pfam" id="PF00027">
    <property type="entry name" value="cNMP_binding"/>
    <property type="match status" value="1"/>
</dbReference>
<evidence type="ECO:0000313" key="2">
    <source>
        <dbReference type="EMBL" id="AKJ96265.1"/>
    </source>
</evidence>
<dbReference type="InterPro" id="IPR018490">
    <property type="entry name" value="cNMP-bd_dom_sf"/>
</dbReference>
<dbReference type="RefSeq" id="WP_047251811.1">
    <property type="nucleotide sequence ID" value="NZ_CP011367.1"/>
</dbReference>
<keyword evidence="3" id="KW-1185">Reference proteome</keyword>
<dbReference type="InterPro" id="IPR000595">
    <property type="entry name" value="cNMP-bd_dom"/>
</dbReference>
<dbReference type="InterPro" id="IPR050397">
    <property type="entry name" value="Env_Response_Regulators"/>
</dbReference>
<dbReference type="Proteomes" id="UP000064201">
    <property type="component" value="Chromosome"/>
</dbReference>
<accession>A0A0G3G4U7</accession>
<dbReference type="OrthoDB" id="190787at2"/>